<dbReference type="Gene3D" id="3.20.20.450">
    <property type="entry name" value="EAL domain"/>
    <property type="match status" value="1"/>
</dbReference>
<comment type="caution">
    <text evidence="10">The sequence shown here is derived from an EMBL/GenBank/DDBJ whole genome shotgun (WGS) entry which is preliminary data.</text>
</comment>
<dbReference type="Pfam" id="PF00672">
    <property type="entry name" value="HAMP"/>
    <property type="match status" value="1"/>
</dbReference>
<dbReference type="NCBIfam" id="TIGR00229">
    <property type="entry name" value="sensory_box"/>
    <property type="match status" value="1"/>
</dbReference>
<dbReference type="InterPro" id="IPR029787">
    <property type="entry name" value="Nucleotide_cyclase"/>
</dbReference>
<dbReference type="PROSITE" id="PS50885">
    <property type="entry name" value="HAMP"/>
    <property type="match status" value="1"/>
</dbReference>
<dbReference type="Pfam" id="PF08448">
    <property type="entry name" value="PAS_4"/>
    <property type="match status" value="1"/>
</dbReference>
<dbReference type="PROSITE" id="PS50887">
    <property type="entry name" value="GGDEF"/>
    <property type="match status" value="1"/>
</dbReference>
<evidence type="ECO:0000313" key="10">
    <source>
        <dbReference type="EMBL" id="PKU26582.1"/>
    </source>
</evidence>
<evidence type="ECO:0000256" key="1">
    <source>
        <dbReference type="ARBA" id="ARBA00004651"/>
    </source>
</evidence>
<dbReference type="Pfam" id="PF17200">
    <property type="entry name" value="sCache_2"/>
    <property type="match status" value="1"/>
</dbReference>
<dbReference type="AlphaFoldDB" id="A0A2N3Q1Q0"/>
<dbReference type="GO" id="GO:0005886">
    <property type="term" value="C:plasma membrane"/>
    <property type="evidence" value="ECO:0007669"/>
    <property type="project" value="UniProtKB-SubCell"/>
</dbReference>
<dbReference type="SMART" id="SM00091">
    <property type="entry name" value="PAS"/>
    <property type="match status" value="1"/>
</dbReference>
<protein>
    <recommendedName>
        <fullName evidence="12">Diguanylate cyclase</fullName>
    </recommendedName>
</protein>
<dbReference type="Pfam" id="PF00990">
    <property type="entry name" value="GGDEF"/>
    <property type="match status" value="1"/>
</dbReference>
<dbReference type="InterPro" id="IPR013656">
    <property type="entry name" value="PAS_4"/>
</dbReference>
<dbReference type="PANTHER" id="PTHR44757:SF2">
    <property type="entry name" value="BIOFILM ARCHITECTURE MAINTENANCE PROTEIN MBAA"/>
    <property type="match status" value="1"/>
</dbReference>
<dbReference type="SUPFAM" id="SSF55785">
    <property type="entry name" value="PYP-like sensor domain (PAS domain)"/>
    <property type="match status" value="1"/>
</dbReference>
<feature type="transmembrane region" description="Helical" evidence="6">
    <location>
        <begin position="12"/>
        <end position="35"/>
    </location>
</feature>
<dbReference type="InterPro" id="IPR000160">
    <property type="entry name" value="GGDEF_dom"/>
</dbReference>
<keyword evidence="5 6" id="KW-0472">Membrane</keyword>
<dbReference type="InterPro" id="IPR035919">
    <property type="entry name" value="EAL_sf"/>
</dbReference>
<dbReference type="SMART" id="SM00052">
    <property type="entry name" value="EAL"/>
    <property type="match status" value="1"/>
</dbReference>
<organism evidence="10 11">
    <name type="scientific">Telmatospirillum siberiense</name>
    <dbReference type="NCBI Taxonomy" id="382514"/>
    <lineage>
        <taxon>Bacteria</taxon>
        <taxon>Pseudomonadati</taxon>
        <taxon>Pseudomonadota</taxon>
        <taxon>Alphaproteobacteria</taxon>
        <taxon>Rhodospirillales</taxon>
        <taxon>Rhodospirillaceae</taxon>
        <taxon>Telmatospirillum</taxon>
    </lineage>
</organism>
<reference evidence="11" key="1">
    <citation type="submission" date="2017-12" db="EMBL/GenBank/DDBJ databases">
        <title>Draft genome sequence of Telmatospirillum siberiense 26-4b1T, an acidotolerant peatland alphaproteobacterium potentially involved in sulfur cycling.</title>
        <authorList>
            <person name="Hausmann B."/>
            <person name="Pjevac P."/>
            <person name="Schreck K."/>
            <person name="Herbold C.W."/>
            <person name="Daims H."/>
            <person name="Wagner M."/>
            <person name="Pester M."/>
            <person name="Loy A."/>
        </authorList>
    </citation>
    <scope>NUCLEOTIDE SEQUENCE [LARGE SCALE GENOMIC DNA]</scope>
    <source>
        <strain evidence="11">26-4b1</strain>
    </source>
</reference>
<keyword evidence="11" id="KW-1185">Reference proteome</keyword>
<evidence type="ECO:0000256" key="3">
    <source>
        <dbReference type="ARBA" id="ARBA00022692"/>
    </source>
</evidence>
<evidence type="ECO:0000313" key="11">
    <source>
        <dbReference type="Proteomes" id="UP000233293"/>
    </source>
</evidence>
<dbReference type="InterPro" id="IPR033480">
    <property type="entry name" value="sCache_2"/>
</dbReference>
<dbReference type="EMBL" id="PIUM01000001">
    <property type="protein sequence ID" value="PKU26582.1"/>
    <property type="molecule type" value="Genomic_DNA"/>
</dbReference>
<dbReference type="Proteomes" id="UP000233293">
    <property type="component" value="Unassembled WGS sequence"/>
</dbReference>
<dbReference type="PROSITE" id="PS50883">
    <property type="entry name" value="EAL"/>
    <property type="match status" value="1"/>
</dbReference>
<dbReference type="SMART" id="SM01049">
    <property type="entry name" value="Cache_2"/>
    <property type="match status" value="1"/>
</dbReference>
<dbReference type="CDD" id="cd01949">
    <property type="entry name" value="GGDEF"/>
    <property type="match status" value="1"/>
</dbReference>
<keyword evidence="2" id="KW-1003">Cell membrane</keyword>
<gene>
    <name evidence="10" type="ORF">CWS72_01730</name>
</gene>
<evidence type="ECO:0000256" key="4">
    <source>
        <dbReference type="ARBA" id="ARBA00022989"/>
    </source>
</evidence>
<dbReference type="InterPro" id="IPR001633">
    <property type="entry name" value="EAL_dom"/>
</dbReference>
<dbReference type="NCBIfam" id="TIGR00254">
    <property type="entry name" value="GGDEF"/>
    <property type="match status" value="1"/>
</dbReference>
<sequence>MPKRARPFTLNISVRLMLTGIIGLIGMVLLLVAAMHTLRSQMLDERIEKVRGLADVGRGIVASYRQRALNGEFDEAEAKARAVARLRDLRYQGNGYFFIYDETGTNILLPYLPDREGRNFIDLQDANGVFFIKELIDGGRNGGSPVFYRFPRTGTELAIDKVGVALSFEPWRWVIGTGVYIDDLDAEFATELLHLSLIPIIVVLASAGAIFLIARSVSRPLLKLTGVMERLSRRDFDVEVPFRGRGDEIGAIARAVAVFRENGMARQSAEEKLHASERHLMVITENAPSLIWMIDAKGIVTYANRGISGKERDEVIGGTVIEWVCEEHRERVERTLGEVFSTGQPGRCEFMGLNDERRWYSTRTAPVFDGRRITGAVIITNDVTDRKAAEAQVEFLAHHDALTDLPNRILGKLLFDQIIIQAERAGSRAAMLFFDLDNFKRVNDSLGHAGGDLLLKAVADRLIDCVRDSDLVVRQSGDEFIILMPNVGDVDDVSSVANKILEQLRPPFDIGGELVSISASLGAVVFPEDGGSFDELFKKADTAARFAKDAGRNTYRFFTEQMNANADEYLRIRTGLRQALERGEFLLHYQPQIVVDSGRVIGAEALIRWNHPELGLLAPGRFISIAEDSGLIVPIGEWVLGEACRQCAAWQAEGLPRITIAVNLSAVQFKRGDLLEVVTRALRQSKLDPSCLELEMTESALVKDSSTVMKTVERLKSLGVIFSIDDFGTGYSSLAYLKQFKVDKLKIDQSFVREITQSASDAAIVTAIVALARSLGLKTVAEGIESKEVLDCLRSCGCDEAQGYHLGRPMPAGAFAEILRRVTNPQPVQ</sequence>
<evidence type="ECO:0000256" key="5">
    <source>
        <dbReference type="ARBA" id="ARBA00023136"/>
    </source>
</evidence>
<dbReference type="Gene3D" id="3.30.70.270">
    <property type="match status" value="1"/>
</dbReference>
<dbReference type="PANTHER" id="PTHR44757">
    <property type="entry name" value="DIGUANYLATE CYCLASE DGCP"/>
    <property type="match status" value="1"/>
</dbReference>
<dbReference type="SUPFAM" id="SSF55073">
    <property type="entry name" value="Nucleotide cyclase"/>
    <property type="match status" value="1"/>
</dbReference>
<evidence type="ECO:0000256" key="2">
    <source>
        <dbReference type="ARBA" id="ARBA00022475"/>
    </source>
</evidence>
<evidence type="ECO:0000256" key="6">
    <source>
        <dbReference type="SAM" id="Phobius"/>
    </source>
</evidence>
<dbReference type="CDD" id="cd06225">
    <property type="entry name" value="HAMP"/>
    <property type="match status" value="1"/>
</dbReference>
<dbReference type="CDD" id="cd00130">
    <property type="entry name" value="PAS"/>
    <property type="match status" value="1"/>
</dbReference>
<dbReference type="InterPro" id="IPR003660">
    <property type="entry name" value="HAMP_dom"/>
</dbReference>
<evidence type="ECO:0000259" key="9">
    <source>
        <dbReference type="PROSITE" id="PS50887"/>
    </source>
</evidence>
<feature type="domain" description="HAMP" evidence="8">
    <location>
        <begin position="215"/>
        <end position="268"/>
    </location>
</feature>
<dbReference type="SUPFAM" id="SSF141868">
    <property type="entry name" value="EAL domain-like"/>
    <property type="match status" value="1"/>
</dbReference>
<comment type="subcellular location">
    <subcellularLocation>
        <location evidence="1">Cell membrane</location>
        <topology evidence="1">Multi-pass membrane protein</topology>
    </subcellularLocation>
</comment>
<accession>A0A2N3Q1Q0</accession>
<dbReference type="InterPro" id="IPR052155">
    <property type="entry name" value="Biofilm_reg_signaling"/>
</dbReference>
<feature type="domain" description="GGDEF" evidence="9">
    <location>
        <begin position="427"/>
        <end position="560"/>
    </location>
</feature>
<evidence type="ECO:0008006" key="12">
    <source>
        <dbReference type="Google" id="ProtNLM"/>
    </source>
</evidence>
<dbReference type="FunFam" id="3.20.20.450:FF:000001">
    <property type="entry name" value="Cyclic di-GMP phosphodiesterase yahA"/>
    <property type="match status" value="1"/>
</dbReference>
<dbReference type="SMART" id="SM00267">
    <property type="entry name" value="GGDEF"/>
    <property type="match status" value="1"/>
</dbReference>
<dbReference type="Gene3D" id="1.10.8.500">
    <property type="entry name" value="HAMP domain in histidine kinase"/>
    <property type="match status" value="1"/>
</dbReference>
<dbReference type="CDD" id="cd01948">
    <property type="entry name" value="EAL"/>
    <property type="match status" value="1"/>
</dbReference>
<dbReference type="Pfam" id="PF00563">
    <property type="entry name" value="EAL"/>
    <property type="match status" value="1"/>
</dbReference>
<dbReference type="SMART" id="SM00304">
    <property type="entry name" value="HAMP"/>
    <property type="match status" value="1"/>
</dbReference>
<dbReference type="InterPro" id="IPR043128">
    <property type="entry name" value="Rev_trsase/Diguanyl_cyclase"/>
</dbReference>
<dbReference type="GO" id="GO:0007165">
    <property type="term" value="P:signal transduction"/>
    <property type="evidence" value="ECO:0007669"/>
    <property type="project" value="InterPro"/>
</dbReference>
<proteinExistence type="predicted"/>
<feature type="transmembrane region" description="Helical" evidence="6">
    <location>
        <begin position="192"/>
        <end position="214"/>
    </location>
</feature>
<evidence type="ECO:0000259" key="7">
    <source>
        <dbReference type="PROSITE" id="PS50883"/>
    </source>
</evidence>
<feature type="domain" description="EAL" evidence="7">
    <location>
        <begin position="569"/>
        <end position="823"/>
    </location>
</feature>
<dbReference type="InterPro" id="IPR000014">
    <property type="entry name" value="PAS"/>
</dbReference>
<dbReference type="SUPFAM" id="SSF158472">
    <property type="entry name" value="HAMP domain-like"/>
    <property type="match status" value="1"/>
</dbReference>
<name>A0A2N3Q1Q0_9PROT</name>
<dbReference type="InterPro" id="IPR035965">
    <property type="entry name" value="PAS-like_dom_sf"/>
</dbReference>
<dbReference type="Gene3D" id="3.30.450.20">
    <property type="entry name" value="PAS domain"/>
    <property type="match status" value="2"/>
</dbReference>
<evidence type="ECO:0000259" key="8">
    <source>
        <dbReference type="PROSITE" id="PS50885"/>
    </source>
</evidence>
<keyword evidence="4 6" id="KW-1133">Transmembrane helix</keyword>
<keyword evidence="3 6" id="KW-0812">Transmembrane</keyword>